<dbReference type="AlphaFoldDB" id="A0A8S9HLM2"/>
<accession>A0A8S9HLM2</accession>
<protein>
    <submittedName>
        <fullName evidence="2">Uncharacterized protein</fullName>
    </submittedName>
</protein>
<comment type="caution">
    <text evidence="2">The sequence shown here is derived from an EMBL/GenBank/DDBJ whole genome shotgun (WGS) entry which is preliminary data.</text>
</comment>
<evidence type="ECO:0000313" key="2">
    <source>
        <dbReference type="EMBL" id="KAF2558969.1"/>
    </source>
</evidence>
<dbReference type="Proteomes" id="UP000712281">
    <property type="component" value="Unassembled WGS sequence"/>
</dbReference>
<evidence type="ECO:0000313" key="3">
    <source>
        <dbReference type="Proteomes" id="UP000712281"/>
    </source>
</evidence>
<gene>
    <name evidence="2" type="ORF">F2Q68_00015012</name>
</gene>
<proteinExistence type="predicted"/>
<evidence type="ECO:0000256" key="1">
    <source>
        <dbReference type="SAM" id="MobiDB-lite"/>
    </source>
</evidence>
<sequence>MCSRKLPSRLRLSYDYLKVRRNLDIDDIAMVSGRQRLRNLTPKNSYASNFFPQPDPSASTSGTASGQ</sequence>
<reference evidence="2" key="1">
    <citation type="submission" date="2019-12" db="EMBL/GenBank/DDBJ databases">
        <title>Genome sequencing and annotation of Brassica cretica.</title>
        <authorList>
            <person name="Studholme D.J."/>
            <person name="Sarris P.F."/>
        </authorList>
    </citation>
    <scope>NUCLEOTIDE SEQUENCE</scope>
    <source>
        <strain evidence="2">PFS-001/15</strain>
        <tissue evidence="2">Leaf</tissue>
    </source>
</reference>
<name>A0A8S9HLM2_BRACR</name>
<feature type="region of interest" description="Disordered" evidence="1">
    <location>
        <begin position="42"/>
        <end position="67"/>
    </location>
</feature>
<dbReference type="EMBL" id="QGKW02001940">
    <property type="protein sequence ID" value="KAF2558969.1"/>
    <property type="molecule type" value="Genomic_DNA"/>
</dbReference>
<organism evidence="2 3">
    <name type="scientific">Brassica cretica</name>
    <name type="common">Mustard</name>
    <dbReference type="NCBI Taxonomy" id="69181"/>
    <lineage>
        <taxon>Eukaryota</taxon>
        <taxon>Viridiplantae</taxon>
        <taxon>Streptophyta</taxon>
        <taxon>Embryophyta</taxon>
        <taxon>Tracheophyta</taxon>
        <taxon>Spermatophyta</taxon>
        <taxon>Magnoliopsida</taxon>
        <taxon>eudicotyledons</taxon>
        <taxon>Gunneridae</taxon>
        <taxon>Pentapetalae</taxon>
        <taxon>rosids</taxon>
        <taxon>malvids</taxon>
        <taxon>Brassicales</taxon>
        <taxon>Brassicaceae</taxon>
        <taxon>Brassiceae</taxon>
        <taxon>Brassica</taxon>
    </lineage>
</organism>